<feature type="non-terminal residue" evidence="1">
    <location>
        <position position="1"/>
    </location>
</feature>
<gene>
    <name evidence="1" type="ORF">IU459_36800</name>
    <name evidence="2" type="ORF">IU459_37435</name>
</gene>
<proteinExistence type="predicted"/>
<reference evidence="1 3" key="1">
    <citation type="submission" date="2020-10" db="EMBL/GenBank/DDBJ databases">
        <title>Identification of Nocardia species via Next-generation sequencing and recognition of intraspecies genetic diversity.</title>
        <authorList>
            <person name="Li P."/>
            <person name="Li P."/>
            <person name="Lu B."/>
        </authorList>
    </citation>
    <scope>NUCLEOTIDE SEQUENCE [LARGE SCALE GENOMIC DNA]</scope>
    <source>
        <strain evidence="1 3">BJ06-0157</strain>
    </source>
</reference>
<name>A0ABS0D2G2_9NOCA</name>
<protein>
    <recommendedName>
        <fullName evidence="4">DNA binding HTH domain-containing protein</fullName>
    </recommendedName>
</protein>
<accession>A0ABS0D2G2</accession>
<dbReference type="EMBL" id="JADLQX010000194">
    <property type="protein sequence ID" value="MBF6303138.1"/>
    <property type="molecule type" value="Genomic_DNA"/>
</dbReference>
<evidence type="ECO:0000313" key="3">
    <source>
        <dbReference type="Proteomes" id="UP000702209"/>
    </source>
</evidence>
<dbReference type="Proteomes" id="UP000702209">
    <property type="component" value="Unassembled WGS sequence"/>
</dbReference>
<dbReference type="EMBL" id="JADLQX010000106">
    <property type="protein sequence ID" value="MBF6303022.1"/>
    <property type="molecule type" value="Genomic_DNA"/>
</dbReference>
<evidence type="ECO:0008006" key="4">
    <source>
        <dbReference type="Google" id="ProtNLM"/>
    </source>
</evidence>
<organism evidence="1 3">
    <name type="scientific">Nocardia amamiensis</name>
    <dbReference type="NCBI Taxonomy" id="404578"/>
    <lineage>
        <taxon>Bacteria</taxon>
        <taxon>Bacillati</taxon>
        <taxon>Actinomycetota</taxon>
        <taxon>Actinomycetes</taxon>
        <taxon>Mycobacteriales</taxon>
        <taxon>Nocardiaceae</taxon>
        <taxon>Nocardia</taxon>
    </lineage>
</organism>
<evidence type="ECO:0000313" key="1">
    <source>
        <dbReference type="EMBL" id="MBF6303022.1"/>
    </source>
</evidence>
<comment type="caution">
    <text evidence="1">The sequence shown here is derived from an EMBL/GenBank/DDBJ whole genome shotgun (WGS) entry which is preliminary data.</text>
</comment>
<keyword evidence="3" id="KW-1185">Reference proteome</keyword>
<evidence type="ECO:0000313" key="2">
    <source>
        <dbReference type="EMBL" id="MBF6303138.1"/>
    </source>
</evidence>
<sequence length="28" mass="2990">AQDLGISRTTLYARLKALRITDGGLSIS</sequence>
<dbReference type="Gene3D" id="1.10.10.60">
    <property type="entry name" value="Homeodomain-like"/>
    <property type="match status" value="1"/>
</dbReference>